<dbReference type="SUPFAM" id="SSF49899">
    <property type="entry name" value="Concanavalin A-like lectins/glucanases"/>
    <property type="match status" value="1"/>
</dbReference>
<gene>
    <name evidence="2" type="ORF">TM448B01489_0006</name>
</gene>
<proteinExistence type="predicted"/>
<reference evidence="2" key="1">
    <citation type="submission" date="2020-03" db="EMBL/GenBank/DDBJ databases">
        <title>The deep terrestrial virosphere.</title>
        <authorList>
            <person name="Holmfeldt K."/>
            <person name="Nilsson E."/>
            <person name="Simone D."/>
            <person name="Lopez-Fernandez M."/>
            <person name="Wu X."/>
            <person name="de Brujin I."/>
            <person name="Lundin D."/>
            <person name="Andersson A."/>
            <person name="Bertilsson S."/>
            <person name="Dopson M."/>
        </authorList>
    </citation>
    <scope>NUCLEOTIDE SEQUENCE</scope>
    <source>
        <strain evidence="2">TM448B01489</strain>
    </source>
</reference>
<protein>
    <submittedName>
        <fullName evidence="2">Putative structural protein</fullName>
    </submittedName>
</protein>
<dbReference type="Pfam" id="PF00622">
    <property type="entry name" value="SPRY"/>
    <property type="match status" value="1"/>
</dbReference>
<dbReference type="PROSITE" id="PS50188">
    <property type="entry name" value="B302_SPRY"/>
    <property type="match status" value="1"/>
</dbReference>
<organism evidence="2">
    <name type="scientific">viral metagenome</name>
    <dbReference type="NCBI Taxonomy" id="1070528"/>
    <lineage>
        <taxon>unclassified sequences</taxon>
        <taxon>metagenomes</taxon>
        <taxon>organismal metagenomes</taxon>
    </lineage>
</organism>
<name>A0A6M3XM74_9ZZZZ</name>
<feature type="domain" description="B30.2/SPRY" evidence="1">
    <location>
        <begin position="487"/>
        <end position="686"/>
    </location>
</feature>
<dbReference type="InterPro" id="IPR001870">
    <property type="entry name" value="B30.2/SPRY"/>
</dbReference>
<dbReference type="Gene3D" id="2.60.120.920">
    <property type="match status" value="1"/>
</dbReference>
<sequence length="788" mass="86576">MRIKQSIFKGERPLTAKTLLPEQEAITATNCKLERGYLAPWKAPKKTYAIPDQGTFNSLYRYEEPGGKHWIWSAKKLDFVGSPIVDDPHWRDYMTGDGPPRVYCRELVSDPFNFDTDFYLLGVPAPEFAPVIDSGYTGGLLYRAYAYSYVVVLNNIDAEEGPPSDVVSITDYGSGDVTLSGFTAPPASRQIGKIRIYRTNLSTSGIVAFQYVGEFETAGVDFSAYTFTDNVSDANLQPDFPYPTSYTPPPENMKGLTSLFNGSFAGFYGNTVYISEPYLPHAWPHSYPVEDNIIALGWFGTTLVVLTDESPYLMYGPPESMEVAKLPTKMPCISEWSISSENGVIFSSNEGLGMVDQNGATIITANIITETQWKDSYYPKTMKLVYFESKIFGFHVAGSFVFDVNSGIFASMDILASALFVERGTGNFYYVTDDEDKDGYSAVYQFEGDPNDYLQYTWKSKRFMLPYHCVFTAARVITALDEYTEIAALIASNAANLAENVAMLIPKTWNPDDKDTDITLSDSNKTAKNTTFGVGHGYSSVRGEFGIDTTGDPVYFEVHVITRGSTTETTTVGIANSSMPLSALKCGATADSWGYLASGAKYHSNVSTSPFGDTYTSNDIIGIYIDGAKVWFSKNGTWQGVTLQTDPENGLNPAYSDLSGTIYPFLTLYGDAASPESVLKFLTADLTYTPPTGTRTMKNVGGDINDDPLLDLPVLGDNLNEVLDLDVTSAITFNVYGDGSLVHTESVSGNNPFRLTPANLYKRMEYEIIGYVPISEIVLATSMGELET</sequence>
<dbReference type="InterPro" id="IPR043136">
    <property type="entry name" value="B30.2/SPRY_sf"/>
</dbReference>
<dbReference type="AlphaFoldDB" id="A0A6M3XM74"/>
<accession>A0A6M3XM74</accession>
<dbReference type="SMART" id="SM00449">
    <property type="entry name" value="SPRY"/>
    <property type="match status" value="1"/>
</dbReference>
<evidence type="ECO:0000313" key="2">
    <source>
        <dbReference type="EMBL" id="QJH99094.1"/>
    </source>
</evidence>
<dbReference type="InterPro" id="IPR003877">
    <property type="entry name" value="SPRY_dom"/>
</dbReference>
<dbReference type="InterPro" id="IPR013320">
    <property type="entry name" value="ConA-like_dom_sf"/>
</dbReference>
<dbReference type="EMBL" id="MT144768">
    <property type="protein sequence ID" value="QJH99094.1"/>
    <property type="molecule type" value="Genomic_DNA"/>
</dbReference>
<evidence type="ECO:0000259" key="1">
    <source>
        <dbReference type="PROSITE" id="PS50188"/>
    </source>
</evidence>